<name>A0A953HWS4_9BACT</name>
<dbReference type="Proteomes" id="UP000753961">
    <property type="component" value="Unassembled WGS sequence"/>
</dbReference>
<evidence type="ECO:0000313" key="1">
    <source>
        <dbReference type="EMBL" id="MBY5959586.1"/>
    </source>
</evidence>
<dbReference type="Pfam" id="PF03966">
    <property type="entry name" value="Trm112p"/>
    <property type="match status" value="1"/>
</dbReference>
<comment type="caution">
    <text evidence="1">The sequence shown here is derived from an EMBL/GenBank/DDBJ whole genome shotgun (WGS) entry which is preliminary data.</text>
</comment>
<dbReference type="InterPro" id="IPR005651">
    <property type="entry name" value="Trm112-like"/>
</dbReference>
<dbReference type="EMBL" id="JAHVHU010000016">
    <property type="protein sequence ID" value="MBY5959586.1"/>
    <property type="molecule type" value="Genomic_DNA"/>
</dbReference>
<evidence type="ECO:0008006" key="3">
    <source>
        <dbReference type="Google" id="ProtNLM"/>
    </source>
</evidence>
<gene>
    <name evidence="1" type="ORF">KUV50_15645</name>
</gene>
<protein>
    <recommendedName>
        <fullName evidence="3">Trm112 family protein</fullName>
    </recommendedName>
</protein>
<dbReference type="Gene3D" id="2.20.25.10">
    <property type="match status" value="1"/>
</dbReference>
<sequence>MRLETIKKLCCPFDKSDLTLRVITRDDQDHILEGILSCAECNRLYPIVSGIPIMNPDEYRSFELEQPMLDKWEHILQHKEEEKHRLAK</sequence>
<dbReference type="SUPFAM" id="SSF158997">
    <property type="entry name" value="Trm112p-like"/>
    <property type="match status" value="1"/>
</dbReference>
<dbReference type="AlphaFoldDB" id="A0A953HWS4"/>
<evidence type="ECO:0000313" key="2">
    <source>
        <dbReference type="Proteomes" id="UP000753961"/>
    </source>
</evidence>
<organism evidence="1 2">
    <name type="scientific">Membranihabitans marinus</name>
    <dbReference type="NCBI Taxonomy" id="1227546"/>
    <lineage>
        <taxon>Bacteria</taxon>
        <taxon>Pseudomonadati</taxon>
        <taxon>Bacteroidota</taxon>
        <taxon>Saprospiria</taxon>
        <taxon>Saprospirales</taxon>
        <taxon>Saprospiraceae</taxon>
        <taxon>Membranihabitans</taxon>
    </lineage>
</organism>
<reference evidence="1" key="1">
    <citation type="submission" date="2021-06" db="EMBL/GenBank/DDBJ databases">
        <title>44 bacteria genomes isolated from Dapeng, Shenzhen.</title>
        <authorList>
            <person name="Zheng W."/>
            <person name="Yu S."/>
            <person name="Huang Y."/>
        </authorList>
    </citation>
    <scope>NUCLEOTIDE SEQUENCE</scope>
    <source>
        <strain evidence="1">DP5N28-2</strain>
    </source>
</reference>
<proteinExistence type="predicted"/>
<keyword evidence="2" id="KW-1185">Reference proteome</keyword>
<accession>A0A953HWS4</accession>
<dbReference type="RefSeq" id="WP_222581124.1">
    <property type="nucleotide sequence ID" value="NZ_JAHVHU010000016.1"/>
</dbReference>